<dbReference type="Gene3D" id="3.30.413.10">
    <property type="entry name" value="Sulfite Reductase Hemoprotein, domain 1"/>
    <property type="match status" value="1"/>
</dbReference>
<dbReference type="SUPFAM" id="SSF56014">
    <property type="entry name" value="Nitrite and sulphite reductase 4Fe-4S domain-like"/>
    <property type="match status" value="1"/>
</dbReference>
<dbReference type="InterPro" id="IPR045854">
    <property type="entry name" value="NO2/SO3_Rdtase_4Fe4S_sf"/>
</dbReference>
<keyword evidence="5" id="KW-0560">Oxidoreductase</keyword>
<dbReference type="InterPro" id="IPR006067">
    <property type="entry name" value="NO2/SO3_Rdtase_4Fe4S_dom"/>
</dbReference>
<dbReference type="AlphaFoldDB" id="A0A2P2BNL7"/>
<dbReference type="GO" id="GO:0046872">
    <property type="term" value="F:metal ion binding"/>
    <property type="evidence" value="ECO:0007669"/>
    <property type="project" value="UniProtKB-KW"/>
</dbReference>
<name>A0A2P2BNL7_9FIRM</name>
<keyword evidence="1" id="KW-0479">Metal-binding</keyword>
<protein>
    <submittedName>
        <fullName evidence="5">Sulfite reductase (NADPH)</fullName>
        <ecNumber evidence="5">1.8.1.2</ecNumber>
    </submittedName>
</protein>
<dbReference type="EC" id="1.8.1.2" evidence="5"/>
<dbReference type="Proteomes" id="UP000245695">
    <property type="component" value="Chromosome 1"/>
</dbReference>
<evidence type="ECO:0000313" key="5">
    <source>
        <dbReference type="EMBL" id="CEI71985.1"/>
    </source>
</evidence>
<dbReference type="KEGG" id="rhom:FRIFI_0437"/>
<dbReference type="GO" id="GO:0051536">
    <property type="term" value="F:iron-sulfur cluster binding"/>
    <property type="evidence" value="ECO:0007669"/>
    <property type="project" value="UniProtKB-KW"/>
</dbReference>
<proteinExistence type="predicted"/>
<evidence type="ECO:0000256" key="3">
    <source>
        <dbReference type="ARBA" id="ARBA00023014"/>
    </source>
</evidence>
<evidence type="ECO:0000259" key="4">
    <source>
        <dbReference type="Pfam" id="PF01077"/>
    </source>
</evidence>
<dbReference type="EMBL" id="LN650648">
    <property type="protein sequence ID" value="CEI71985.1"/>
    <property type="molecule type" value="Genomic_DNA"/>
</dbReference>
<sequence length="71" mass="8212">MKDLLEKDGAMPRLRDKVLMNLTEENALELVAEIVNVYENNAQGKHRLGSFIDKISFDEFKSLLNLDKYLN</sequence>
<keyword evidence="6" id="KW-1185">Reference proteome</keyword>
<dbReference type="GO" id="GO:0004783">
    <property type="term" value="F:sulfite reductase (NADPH) activity"/>
    <property type="evidence" value="ECO:0007669"/>
    <property type="project" value="UniProtKB-EC"/>
</dbReference>
<feature type="domain" description="Nitrite/sulphite reductase 4Fe-4S" evidence="4">
    <location>
        <begin position="20"/>
        <end position="65"/>
    </location>
</feature>
<evidence type="ECO:0000256" key="2">
    <source>
        <dbReference type="ARBA" id="ARBA00023004"/>
    </source>
</evidence>
<gene>
    <name evidence="5" type="ORF">FRIFI_0437</name>
</gene>
<accession>A0A2P2BNL7</accession>
<reference evidence="5 6" key="1">
    <citation type="submission" date="2014-09" db="EMBL/GenBank/DDBJ databases">
        <authorList>
            <person name="Hornung B.V."/>
        </authorList>
    </citation>
    <scope>NUCLEOTIDE SEQUENCE [LARGE SCALE GENOMIC DNA]</scope>
    <source>
        <strain evidence="5 6">FRIFI</strain>
    </source>
</reference>
<dbReference type="GO" id="GO:0020037">
    <property type="term" value="F:heme binding"/>
    <property type="evidence" value="ECO:0007669"/>
    <property type="project" value="InterPro"/>
</dbReference>
<evidence type="ECO:0000313" key="6">
    <source>
        <dbReference type="Proteomes" id="UP000245695"/>
    </source>
</evidence>
<dbReference type="Pfam" id="PF01077">
    <property type="entry name" value="NIR_SIR"/>
    <property type="match status" value="1"/>
</dbReference>
<organism evidence="5 6">
    <name type="scientific">Romboutsia hominis</name>
    <dbReference type="NCBI Taxonomy" id="1507512"/>
    <lineage>
        <taxon>Bacteria</taxon>
        <taxon>Bacillati</taxon>
        <taxon>Bacillota</taxon>
        <taxon>Clostridia</taxon>
        <taxon>Peptostreptococcales</taxon>
        <taxon>Peptostreptococcaceae</taxon>
        <taxon>Romboutsia</taxon>
    </lineage>
</organism>
<keyword evidence="3" id="KW-0411">Iron-sulfur</keyword>
<evidence type="ECO:0000256" key="1">
    <source>
        <dbReference type="ARBA" id="ARBA00022723"/>
    </source>
</evidence>
<keyword evidence="2" id="KW-0408">Iron</keyword>
<dbReference type="RefSeq" id="WP_166504882.1">
    <property type="nucleotide sequence ID" value="NZ_JAKNTL010000003.1"/>
</dbReference>